<feature type="non-terminal residue" evidence="2">
    <location>
        <position position="1"/>
    </location>
</feature>
<sequence length="72" mass="7771">FVGCDERLASLADGISNMLVSFPKVDAGAFESKSLFSERFQAQYPLAPSKANNAAPRIEPAMAPFSPPERPE</sequence>
<reference evidence="2 3" key="1">
    <citation type="submission" date="2022-07" db="EMBL/GenBank/DDBJ databases">
        <title>Genome Analysis of Selected Gammaproteobacteria from Nigerian Food snails.</title>
        <authorList>
            <person name="Okafor A.C."/>
        </authorList>
    </citation>
    <scope>NUCLEOTIDE SEQUENCE [LARGE SCALE GENOMIC DNA]</scope>
    <source>
        <strain evidence="2 3">Awg 2</strain>
    </source>
</reference>
<evidence type="ECO:0000313" key="3">
    <source>
        <dbReference type="Proteomes" id="UP001211689"/>
    </source>
</evidence>
<name>A0ABT4YDJ1_METRE</name>
<protein>
    <submittedName>
        <fullName evidence="2">Uncharacterized protein</fullName>
    </submittedName>
</protein>
<keyword evidence="3" id="KW-1185">Reference proteome</keyword>
<evidence type="ECO:0000256" key="1">
    <source>
        <dbReference type="SAM" id="MobiDB-lite"/>
    </source>
</evidence>
<feature type="region of interest" description="Disordered" evidence="1">
    <location>
        <begin position="51"/>
        <end position="72"/>
    </location>
</feature>
<proteinExistence type="predicted"/>
<dbReference type="EMBL" id="JANEWF010000180">
    <property type="protein sequence ID" value="MDA8486972.1"/>
    <property type="molecule type" value="Genomic_DNA"/>
</dbReference>
<organism evidence="2 3">
    <name type="scientific">Metapseudomonas resinovorans</name>
    <name type="common">Pseudomonas resinovorans</name>
    <dbReference type="NCBI Taxonomy" id="53412"/>
    <lineage>
        <taxon>Bacteria</taxon>
        <taxon>Pseudomonadati</taxon>
        <taxon>Pseudomonadota</taxon>
        <taxon>Gammaproteobacteria</taxon>
        <taxon>Pseudomonadales</taxon>
        <taxon>Pseudomonadaceae</taxon>
        <taxon>Metapseudomonas</taxon>
    </lineage>
</organism>
<accession>A0ABT4YDJ1</accession>
<dbReference type="Proteomes" id="UP001211689">
    <property type="component" value="Unassembled WGS sequence"/>
</dbReference>
<comment type="caution">
    <text evidence="2">The sequence shown here is derived from an EMBL/GenBank/DDBJ whole genome shotgun (WGS) entry which is preliminary data.</text>
</comment>
<evidence type="ECO:0000313" key="2">
    <source>
        <dbReference type="EMBL" id="MDA8486972.1"/>
    </source>
</evidence>
<gene>
    <name evidence="2" type="ORF">NNO07_28325</name>
</gene>